<dbReference type="AlphaFoldDB" id="A0A0R3WEF3"/>
<gene>
    <name evidence="1" type="ORF">TASK_LOCUS9196</name>
</gene>
<evidence type="ECO:0000313" key="3">
    <source>
        <dbReference type="WBParaSite" id="TASK_0000919501-mRNA-1"/>
    </source>
</evidence>
<evidence type="ECO:0000313" key="2">
    <source>
        <dbReference type="Proteomes" id="UP000282613"/>
    </source>
</evidence>
<dbReference type="Proteomes" id="UP000282613">
    <property type="component" value="Unassembled WGS sequence"/>
</dbReference>
<name>A0A0R3WEF3_TAEAS</name>
<keyword evidence="2" id="KW-1185">Reference proteome</keyword>
<reference evidence="3" key="1">
    <citation type="submission" date="2017-02" db="UniProtKB">
        <authorList>
            <consortium name="WormBaseParasite"/>
        </authorList>
    </citation>
    <scope>IDENTIFICATION</scope>
</reference>
<dbReference type="EMBL" id="UYRS01019027">
    <property type="protein sequence ID" value="VDK42225.1"/>
    <property type="molecule type" value="Genomic_DNA"/>
</dbReference>
<accession>A0A0R3WEF3</accession>
<dbReference type="WBParaSite" id="TASK_0000919501-mRNA-1">
    <property type="protein sequence ID" value="TASK_0000919501-mRNA-1"/>
    <property type="gene ID" value="TASK_0000919501"/>
</dbReference>
<proteinExistence type="predicted"/>
<evidence type="ECO:0000313" key="1">
    <source>
        <dbReference type="EMBL" id="VDK42225.1"/>
    </source>
</evidence>
<reference evidence="1 2" key="2">
    <citation type="submission" date="2018-11" db="EMBL/GenBank/DDBJ databases">
        <authorList>
            <consortium name="Pathogen Informatics"/>
        </authorList>
    </citation>
    <scope>NUCLEOTIDE SEQUENCE [LARGE SCALE GENOMIC DNA]</scope>
</reference>
<protein>
    <submittedName>
        <fullName evidence="1 3">Uncharacterized protein</fullName>
    </submittedName>
</protein>
<organism evidence="3">
    <name type="scientific">Taenia asiatica</name>
    <name type="common">Asian tapeworm</name>
    <dbReference type="NCBI Taxonomy" id="60517"/>
    <lineage>
        <taxon>Eukaryota</taxon>
        <taxon>Metazoa</taxon>
        <taxon>Spiralia</taxon>
        <taxon>Lophotrochozoa</taxon>
        <taxon>Platyhelminthes</taxon>
        <taxon>Cestoda</taxon>
        <taxon>Eucestoda</taxon>
        <taxon>Cyclophyllidea</taxon>
        <taxon>Taeniidae</taxon>
        <taxon>Taenia</taxon>
    </lineage>
</organism>
<sequence>MGESKSEVSHIRDAGNKRLYLKRRSTENLTTSGTGLELDEVFTEEPCWLNSGESTSLATMTRTLRTHKPTHAQ</sequence>